<keyword evidence="2" id="KW-0949">S-adenosyl-L-methionine</keyword>
<dbReference type="Proteomes" id="UP000011744">
    <property type="component" value="Unassembled WGS sequence"/>
</dbReference>
<evidence type="ECO:0000256" key="3">
    <source>
        <dbReference type="ARBA" id="ARBA00022723"/>
    </source>
</evidence>
<evidence type="ECO:0000256" key="5">
    <source>
        <dbReference type="ARBA" id="ARBA00023014"/>
    </source>
</evidence>
<reference evidence="7 8" key="1">
    <citation type="journal article" date="2014" name="Genome Announc.">
        <title>Draft Genome Sequence of Magnetospirillum sp. Strain SO-1, a Freshwater Magnetotactic Bacterium Isolated from the Ol'khovka River, Russia.</title>
        <authorList>
            <person name="Grouzdev D.S."/>
            <person name="Dziuba M.V."/>
            <person name="Sukhacheva M.S."/>
            <person name="Mardanov A.V."/>
            <person name="Beletskiy A.V."/>
            <person name="Kuznetsov B.B."/>
            <person name="Skryabin K.G."/>
        </authorList>
    </citation>
    <scope>NUCLEOTIDE SEQUENCE [LARGE SCALE GENOMIC DNA]</scope>
    <source>
        <strain evidence="7 8">SO-1</strain>
    </source>
</reference>
<keyword evidence="4" id="KW-0408">Iron</keyword>
<proteinExistence type="predicted"/>
<gene>
    <name evidence="7" type="ORF">H261_20200</name>
</gene>
<dbReference type="SFLD" id="SFLDG01384">
    <property type="entry name" value="thioether_bond_formation_requi"/>
    <property type="match status" value="1"/>
</dbReference>
<evidence type="ECO:0000256" key="2">
    <source>
        <dbReference type="ARBA" id="ARBA00022691"/>
    </source>
</evidence>
<dbReference type="STRING" id="1244869.H261_20200"/>
<dbReference type="RefSeq" id="WP_008621229.1">
    <property type="nucleotide sequence ID" value="NZ_AONQ01000083.1"/>
</dbReference>
<dbReference type="GO" id="GO:0051536">
    <property type="term" value="F:iron-sulfur cluster binding"/>
    <property type="evidence" value="ECO:0007669"/>
    <property type="project" value="UniProtKB-KW"/>
</dbReference>
<sequence length="476" mass="51052">MKAVETTWRKADADIRDLTVDGRRILFHVPTTSLFELDEVAGAVLDRLDGGDTLPTLAERFGSGAVEDALGDLAALKAVKPRQAPPPGPKARPALPRDTLSTLVLNLTTGCNLACSYCYKEDLSRPAAAARLSQAHAERAVDLLISESGRRRRLNLTFFGGEPLTALPMIRHIVAYADRRGIEAGKDFDYSLTTNATLLDDAAIDFLAAHRFAVTVSMDGPQAVHDRNRRTIGGAGTHAVVAEKARRLLERYRLRPVGARVTLAAGMTDVAGIHHHLKNEIGFAEVGFAPVTAGLPAGFGLGDDDTRTVFDNLKALALEWRDAAIEGRDIGFSNISQMMTALHEGSSKLIPCGAAVALLAVDTDGGLALCHRFAGSGQDTFGHVDSGVDHAAVAAFVDRAQDRSEGFCGDCHARHLCAGGCYHESYARHGDMFRPTDHYCGLMREWVDLGIAIYAGIMAANPNFMARRTGPRGSDS</sequence>
<dbReference type="AlphaFoldDB" id="M2Y4U5"/>
<dbReference type="SUPFAM" id="SSF102114">
    <property type="entry name" value="Radical SAM enzymes"/>
    <property type="match status" value="1"/>
</dbReference>
<dbReference type="PANTHER" id="PTHR43273">
    <property type="entry name" value="ANAEROBIC SULFATASE-MATURATING ENZYME HOMOLOG ASLB-RELATED"/>
    <property type="match status" value="1"/>
</dbReference>
<keyword evidence="5" id="KW-0411">Iron-sulfur</keyword>
<name>M2Y4U5_9PROT</name>
<dbReference type="InterPro" id="IPR013785">
    <property type="entry name" value="Aldolase_TIM"/>
</dbReference>
<dbReference type="EMBL" id="AONQ01000083">
    <property type="protein sequence ID" value="EME68091.1"/>
    <property type="molecule type" value="Genomic_DNA"/>
</dbReference>
<dbReference type="InterPro" id="IPR007197">
    <property type="entry name" value="rSAM"/>
</dbReference>
<dbReference type="Pfam" id="PF04055">
    <property type="entry name" value="Radical_SAM"/>
    <property type="match status" value="1"/>
</dbReference>
<dbReference type="SFLD" id="SFLDG01386">
    <property type="entry name" value="main_SPASM_domain-containing"/>
    <property type="match status" value="1"/>
</dbReference>
<dbReference type="SFLD" id="SFLDS00029">
    <property type="entry name" value="Radical_SAM"/>
    <property type="match status" value="1"/>
</dbReference>
<keyword evidence="8" id="KW-1185">Reference proteome</keyword>
<accession>M2Y4U5</accession>
<evidence type="ECO:0000256" key="1">
    <source>
        <dbReference type="ARBA" id="ARBA00001966"/>
    </source>
</evidence>
<feature type="domain" description="Radical SAM core" evidence="6">
    <location>
        <begin position="97"/>
        <end position="333"/>
    </location>
</feature>
<evidence type="ECO:0000313" key="8">
    <source>
        <dbReference type="Proteomes" id="UP000011744"/>
    </source>
</evidence>
<dbReference type="eggNOG" id="COG0641">
    <property type="taxonomic scope" value="Bacteria"/>
</dbReference>
<dbReference type="InterPro" id="IPR023885">
    <property type="entry name" value="4Fe4S-binding_SPASM_dom"/>
</dbReference>
<dbReference type="NCBIfam" id="TIGR04085">
    <property type="entry name" value="rSAM_more_4Fe4S"/>
    <property type="match status" value="1"/>
</dbReference>
<organism evidence="7 8">
    <name type="scientific">Paramagnetospirillum caucaseum</name>
    <dbReference type="NCBI Taxonomy" id="1244869"/>
    <lineage>
        <taxon>Bacteria</taxon>
        <taxon>Pseudomonadati</taxon>
        <taxon>Pseudomonadota</taxon>
        <taxon>Alphaproteobacteria</taxon>
        <taxon>Rhodospirillales</taxon>
        <taxon>Magnetospirillaceae</taxon>
        <taxon>Paramagnetospirillum</taxon>
    </lineage>
</organism>
<dbReference type="PATRIC" id="fig|1244869.3.peg.4018"/>
<evidence type="ECO:0000313" key="7">
    <source>
        <dbReference type="EMBL" id="EME68091.1"/>
    </source>
</evidence>
<dbReference type="GO" id="GO:0016491">
    <property type="term" value="F:oxidoreductase activity"/>
    <property type="evidence" value="ECO:0007669"/>
    <property type="project" value="InterPro"/>
</dbReference>
<keyword evidence="3" id="KW-0479">Metal-binding</keyword>
<comment type="cofactor">
    <cofactor evidence="1">
        <name>[4Fe-4S] cluster</name>
        <dbReference type="ChEBI" id="CHEBI:49883"/>
    </cofactor>
</comment>
<comment type="caution">
    <text evidence="7">The sequence shown here is derived from an EMBL/GenBank/DDBJ whole genome shotgun (WGS) entry which is preliminary data.</text>
</comment>
<dbReference type="Gene3D" id="3.20.20.70">
    <property type="entry name" value="Aldolase class I"/>
    <property type="match status" value="1"/>
</dbReference>
<dbReference type="NCBIfam" id="TIGR03906">
    <property type="entry name" value="quino_hemo_SAM"/>
    <property type="match status" value="1"/>
</dbReference>
<evidence type="ECO:0000259" key="6">
    <source>
        <dbReference type="PROSITE" id="PS51918"/>
    </source>
</evidence>
<protein>
    <submittedName>
        <fullName evidence="7">Radical SAM protein</fullName>
    </submittedName>
</protein>
<dbReference type="InterPro" id="IPR058240">
    <property type="entry name" value="rSAM_sf"/>
</dbReference>
<dbReference type="InterPro" id="IPR023867">
    <property type="entry name" value="Sulphatase_maturase_rSAM"/>
</dbReference>
<dbReference type="SFLD" id="SFLDG01067">
    <property type="entry name" value="SPASM/twitch_domain_containing"/>
    <property type="match status" value="1"/>
</dbReference>
<dbReference type="PANTHER" id="PTHR43273:SF8">
    <property type="entry name" value="RADICAL SAM DOMAIN PROTEIN"/>
    <property type="match status" value="1"/>
</dbReference>
<dbReference type="InterPro" id="IPR023886">
    <property type="entry name" value="QH-AmDH_gsu_maturation"/>
</dbReference>
<evidence type="ECO:0000256" key="4">
    <source>
        <dbReference type="ARBA" id="ARBA00023004"/>
    </source>
</evidence>
<dbReference type="OrthoDB" id="9810775at2"/>
<dbReference type="CDD" id="cd01335">
    <property type="entry name" value="Radical_SAM"/>
    <property type="match status" value="1"/>
</dbReference>
<dbReference type="GO" id="GO:0046872">
    <property type="term" value="F:metal ion binding"/>
    <property type="evidence" value="ECO:0007669"/>
    <property type="project" value="UniProtKB-KW"/>
</dbReference>
<dbReference type="PROSITE" id="PS51918">
    <property type="entry name" value="RADICAL_SAM"/>
    <property type="match status" value="1"/>
</dbReference>